<evidence type="ECO:0000313" key="2">
    <source>
        <dbReference type="Proteomes" id="UP000054279"/>
    </source>
</evidence>
<reference evidence="1 2" key="1">
    <citation type="submission" date="2014-06" db="EMBL/GenBank/DDBJ databases">
        <title>Evolutionary Origins and Diversification of the Mycorrhizal Mutualists.</title>
        <authorList>
            <consortium name="DOE Joint Genome Institute"/>
            <consortium name="Mycorrhizal Genomics Consortium"/>
            <person name="Kohler A."/>
            <person name="Kuo A."/>
            <person name="Nagy L.G."/>
            <person name="Floudas D."/>
            <person name="Copeland A."/>
            <person name="Barry K.W."/>
            <person name="Cichocki N."/>
            <person name="Veneault-Fourrey C."/>
            <person name="LaButti K."/>
            <person name="Lindquist E.A."/>
            <person name="Lipzen A."/>
            <person name="Lundell T."/>
            <person name="Morin E."/>
            <person name="Murat C."/>
            <person name="Riley R."/>
            <person name="Ohm R."/>
            <person name="Sun H."/>
            <person name="Tunlid A."/>
            <person name="Henrissat B."/>
            <person name="Grigoriev I.V."/>
            <person name="Hibbett D.S."/>
            <person name="Martin F."/>
        </authorList>
    </citation>
    <scope>NUCLEOTIDE SEQUENCE [LARGE SCALE GENOMIC DNA]</scope>
    <source>
        <strain evidence="1 2">SS14</strain>
    </source>
</reference>
<dbReference type="Proteomes" id="UP000054279">
    <property type="component" value="Unassembled WGS sequence"/>
</dbReference>
<name>A0A0C9UGB5_SPHS4</name>
<dbReference type="EMBL" id="KN837486">
    <property type="protein sequence ID" value="KIJ24466.1"/>
    <property type="molecule type" value="Genomic_DNA"/>
</dbReference>
<organism evidence="1 2">
    <name type="scientific">Sphaerobolus stellatus (strain SS14)</name>
    <dbReference type="NCBI Taxonomy" id="990650"/>
    <lineage>
        <taxon>Eukaryota</taxon>
        <taxon>Fungi</taxon>
        <taxon>Dikarya</taxon>
        <taxon>Basidiomycota</taxon>
        <taxon>Agaricomycotina</taxon>
        <taxon>Agaricomycetes</taxon>
        <taxon>Phallomycetidae</taxon>
        <taxon>Geastrales</taxon>
        <taxon>Sphaerobolaceae</taxon>
        <taxon>Sphaerobolus</taxon>
    </lineage>
</organism>
<gene>
    <name evidence="1" type="ORF">M422DRAFT_56398</name>
</gene>
<proteinExistence type="predicted"/>
<dbReference type="HOGENOM" id="CLU_928037_0_0_1"/>
<accession>A0A0C9UGB5</accession>
<dbReference type="AlphaFoldDB" id="A0A0C9UGB5"/>
<sequence>MIPLSPPPLPSVSFPLPSLSLPQLLNSVNGYSMHLAMVNCMVTFILMNPGADEATDYFLQNTDICLTGHQSVELSRIILADGIDGVSCRNYATSQMLIYVLQEHQTLNIPLFPTALVELSQTILADGVKEEEDVGIPMGRVPKGHFTYVPFPAGSRDNKTIPTGCPCKVMHTIGWLLLQMLLLGGNWTGLPGGSYSKAGLGTGATIPTAKPTIATPGVHPQQQLAINVSIDFVSSPMQLKKLVKACHDSYKYVLVLDTLSVGRLVTSGGIPHLSCDAVQRTDVISSEVLSHGKPVSWAVH</sequence>
<evidence type="ECO:0000313" key="1">
    <source>
        <dbReference type="EMBL" id="KIJ24466.1"/>
    </source>
</evidence>
<protein>
    <submittedName>
        <fullName evidence="1">Uncharacterized protein</fullName>
    </submittedName>
</protein>
<keyword evidence="2" id="KW-1185">Reference proteome</keyword>